<accession>A0ABP9LSS9</accession>
<organism evidence="8 9">
    <name type="scientific">[Roseibacterium] beibuensis</name>
    <dbReference type="NCBI Taxonomy" id="1193142"/>
    <lineage>
        <taxon>Bacteria</taxon>
        <taxon>Pseudomonadati</taxon>
        <taxon>Pseudomonadota</taxon>
        <taxon>Alphaproteobacteria</taxon>
        <taxon>Rhodobacterales</taxon>
        <taxon>Roseobacteraceae</taxon>
        <taxon>Roseicyclus</taxon>
    </lineage>
</organism>
<proteinExistence type="inferred from homology"/>
<protein>
    <recommendedName>
        <fullName evidence="2">High-affinity zinc uptake system protein ZnuA</fullName>
    </recommendedName>
</protein>
<evidence type="ECO:0000256" key="5">
    <source>
        <dbReference type="ARBA" id="ARBA00022906"/>
    </source>
</evidence>
<evidence type="ECO:0000313" key="9">
    <source>
        <dbReference type="Proteomes" id="UP001499910"/>
    </source>
</evidence>
<evidence type="ECO:0000256" key="7">
    <source>
        <dbReference type="SAM" id="SignalP"/>
    </source>
</evidence>
<gene>
    <name evidence="8" type="ORF">GCM10023209_37650</name>
</gene>
<keyword evidence="3" id="KW-0813">Transport</keyword>
<evidence type="ECO:0000256" key="2">
    <source>
        <dbReference type="ARBA" id="ARBA00015915"/>
    </source>
</evidence>
<dbReference type="PANTHER" id="PTHR42953:SF3">
    <property type="entry name" value="HIGH-AFFINITY ZINC UPTAKE SYSTEM PROTEIN ZNUA"/>
    <property type="match status" value="1"/>
</dbReference>
<evidence type="ECO:0000256" key="4">
    <source>
        <dbReference type="ARBA" id="ARBA00022729"/>
    </source>
</evidence>
<keyword evidence="4 7" id="KW-0732">Signal</keyword>
<dbReference type="EMBL" id="BAABHW010000010">
    <property type="protein sequence ID" value="GAA5082216.1"/>
    <property type="molecule type" value="Genomic_DNA"/>
</dbReference>
<dbReference type="InterPro" id="IPR006127">
    <property type="entry name" value="ZnuA-like"/>
</dbReference>
<name>A0ABP9LSS9_9RHOB</name>
<sequence>MSRNLFPLSLAASLMAGTALADVPRVAVDIAPVHSLVARVMQGVGEPNLIVQPGASPHEYSLRPSEAAALQEADLVFWIGEDLAPWMEGAVETLAGDADVTTLLEADGMTLLDFRENALFEAHSHGDDDDHDHEDHAEDDHDHDSEHDEHADDHDHDHEDHADDDHDHAHGDHDPHVWLSPRNAAVWLNVIAAELSAADPENAGTYYANASEAREELDALVAEVNETLDPLRGMRFVVFHDAFQYFEADFDFPASGAISVADAADPSPARIADIQGRIAEEGIQCVLSEPQFDPGLVATVMDGTEANTAVLDPLGSDLEPGPDLYPQLIRNLANSLSGCL</sequence>
<comment type="caution">
    <text evidence="8">The sequence shown here is derived from an EMBL/GenBank/DDBJ whole genome shotgun (WGS) entry which is preliminary data.</text>
</comment>
<keyword evidence="5" id="KW-0862">Zinc</keyword>
<feature type="signal peptide" evidence="7">
    <location>
        <begin position="1"/>
        <end position="21"/>
    </location>
</feature>
<dbReference type="InterPro" id="IPR050492">
    <property type="entry name" value="Bact_metal-bind_prot9"/>
</dbReference>
<dbReference type="Gene3D" id="3.40.50.1980">
    <property type="entry name" value="Nitrogenase molybdenum iron protein domain"/>
    <property type="match status" value="3"/>
</dbReference>
<dbReference type="RefSeq" id="WP_259555305.1">
    <property type="nucleotide sequence ID" value="NZ_BAABHW010000010.1"/>
</dbReference>
<evidence type="ECO:0000256" key="3">
    <source>
        <dbReference type="ARBA" id="ARBA00022448"/>
    </source>
</evidence>
<keyword evidence="9" id="KW-1185">Reference proteome</keyword>
<keyword evidence="5" id="KW-0864">Zinc transport</keyword>
<reference evidence="9" key="1">
    <citation type="journal article" date="2019" name="Int. J. Syst. Evol. Microbiol.">
        <title>The Global Catalogue of Microorganisms (GCM) 10K type strain sequencing project: providing services to taxonomists for standard genome sequencing and annotation.</title>
        <authorList>
            <consortium name="The Broad Institute Genomics Platform"/>
            <consortium name="The Broad Institute Genome Sequencing Center for Infectious Disease"/>
            <person name="Wu L."/>
            <person name="Ma J."/>
        </authorList>
    </citation>
    <scope>NUCLEOTIDE SEQUENCE [LARGE SCALE GENOMIC DNA]</scope>
    <source>
        <strain evidence="9">JCM 18015</strain>
    </source>
</reference>
<dbReference type="PANTHER" id="PTHR42953">
    <property type="entry name" value="HIGH-AFFINITY ZINC UPTAKE SYSTEM PROTEIN ZNUA-RELATED"/>
    <property type="match status" value="1"/>
</dbReference>
<dbReference type="Pfam" id="PF01297">
    <property type="entry name" value="ZnuA"/>
    <property type="match status" value="1"/>
</dbReference>
<evidence type="ECO:0000256" key="1">
    <source>
        <dbReference type="ARBA" id="ARBA00011028"/>
    </source>
</evidence>
<dbReference type="SUPFAM" id="SSF53807">
    <property type="entry name" value="Helical backbone' metal receptor"/>
    <property type="match status" value="1"/>
</dbReference>
<keyword evidence="5" id="KW-0406">Ion transport</keyword>
<feature type="chain" id="PRO_5045825669" description="High-affinity zinc uptake system protein ZnuA" evidence="7">
    <location>
        <begin position="22"/>
        <end position="340"/>
    </location>
</feature>
<feature type="region of interest" description="Disordered" evidence="6">
    <location>
        <begin position="123"/>
        <end position="176"/>
    </location>
</feature>
<dbReference type="Proteomes" id="UP001499910">
    <property type="component" value="Unassembled WGS sequence"/>
</dbReference>
<evidence type="ECO:0000256" key="6">
    <source>
        <dbReference type="SAM" id="MobiDB-lite"/>
    </source>
</evidence>
<evidence type="ECO:0000313" key="8">
    <source>
        <dbReference type="EMBL" id="GAA5082216.1"/>
    </source>
</evidence>
<comment type="similarity">
    <text evidence="1">Belongs to the bacterial solute-binding protein 9 family.</text>
</comment>